<proteinExistence type="predicted"/>
<dbReference type="Proteomes" id="UP001359559">
    <property type="component" value="Unassembled WGS sequence"/>
</dbReference>
<dbReference type="Pfam" id="PF01535">
    <property type="entry name" value="PPR"/>
    <property type="match status" value="4"/>
</dbReference>
<protein>
    <recommendedName>
        <fullName evidence="6">Pentatricopeptide repeat-containing protein</fullName>
    </recommendedName>
</protein>
<dbReference type="Pfam" id="PF13041">
    <property type="entry name" value="PPR_2"/>
    <property type="match status" value="1"/>
</dbReference>
<accession>A0AAN9PTY3</accession>
<feature type="repeat" description="PPR" evidence="2">
    <location>
        <begin position="526"/>
        <end position="560"/>
    </location>
</feature>
<evidence type="ECO:0000256" key="1">
    <source>
        <dbReference type="ARBA" id="ARBA00022737"/>
    </source>
</evidence>
<dbReference type="AlphaFoldDB" id="A0AAN9PTY3"/>
<organism evidence="4 5">
    <name type="scientific">Clitoria ternatea</name>
    <name type="common">Butterfly pea</name>
    <dbReference type="NCBI Taxonomy" id="43366"/>
    <lineage>
        <taxon>Eukaryota</taxon>
        <taxon>Viridiplantae</taxon>
        <taxon>Streptophyta</taxon>
        <taxon>Embryophyta</taxon>
        <taxon>Tracheophyta</taxon>
        <taxon>Spermatophyta</taxon>
        <taxon>Magnoliopsida</taxon>
        <taxon>eudicotyledons</taxon>
        <taxon>Gunneridae</taxon>
        <taxon>Pentapetalae</taxon>
        <taxon>rosids</taxon>
        <taxon>fabids</taxon>
        <taxon>Fabales</taxon>
        <taxon>Fabaceae</taxon>
        <taxon>Papilionoideae</taxon>
        <taxon>50 kb inversion clade</taxon>
        <taxon>NPAAA clade</taxon>
        <taxon>indigoferoid/millettioid clade</taxon>
        <taxon>Phaseoleae</taxon>
        <taxon>Clitoria</taxon>
    </lineage>
</organism>
<gene>
    <name evidence="4" type="ORF">RJT34_05832</name>
</gene>
<dbReference type="Gene3D" id="1.25.40.10">
    <property type="entry name" value="Tetratricopeptide repeat domain"/>
    <property type="match status" value="3"/>
</dbReference>
<evidence type="ECO:0000256" key="2">
    <source>
        <dbReference type="PROSITE-ProRule" id="PRU00708"/>
    </source>
</evidence>
<evidence type="ECO:0000313" key="5">
    <source>
        <dbReference type="Proteomes" id="UP001359559"/>
    </source>
</evidence>
<name>A0AAN9PTY3_CLITE</name>
<reference evidence="4 5" key="1">
    <citation type="submission" date="2024-01" db="EMBL/GenBank/DDBJ databases">
        <title>The genomes of 5 underutilized Papilionoideae crops provide insights into root nodulation and disease resistance.</title>
        <authorList>
            <person name="Yuan L."/>
        </authorList>
    </citation>
    <scope>NUCLEOTIDE SEQUENCE [LARGE SCALE GENOMIC DNA]</scope>
    <source>
        <strain evidence="4">LY-2023</strain>
        <tissue evidence="4">Leaf</tissue>
    </source>
</reference>
<feature type="repeat" description="PPR" evidence="2">
    <location>
        <begin position="249"/>
        <end position="283"/>
    </location>
</feature>
<evidence type="ECO:0000313" key="4">
    <source>
        <dbReference type="EMBL" id="KAK7309258.1"/>
    </source>
</evidence>
<feature type="region of interest" description="Disordered" evidence="3">
    <location>
        <begin position="321"/>
        <end position="345"/>
    </location>
</feature>
<dbReference type="PANTHER" id="PTHR47913:SF1">
    <property type="entry name" value="OS01G0167750 PROTEIN"/>
    <property type="match status" value="1"/>
</dbReference>
<dbReference type="PROSITE" id="PS51375">
    <property type="entry name" value="PPR"/>
    <property type="match status" value="5"/>
</dbReference>
<evidence type="ECO:0000256" key="3">
    <source>
        <dbReference type="SAM" id="MobiDB-lite"/>
    </source>
</evidence>
<evidence type="ECO:0008006" key="6">
    <source>
        <dbReference type="Google" id="ProtNLM"/>
    </source>
</evidence>
<dbReference type="EMBL" id="JAYKXN010000002">
    <property type="protein sequence ID" value="KAK7309258.1"/>
    <property type="molecule type" value="Genomic_DNA"/>
</dbReference>
<feature type="compositionally biased region" description="Acidic residues" evidence="3">
    <location>
        <begin position="325"/>
        <end position="335"/>
    </location>
</feature>
<dbReference type="InterPro" id="IPR002885">
    <property type="entry name" value="PPR_rpt"/>
</dbReference>
<dbReference type="InterPro" id="IPR044175">
    <property type="entry name" value="At5g66631-like"/>
</dbReference>
<feature type="repeat" description="PPR" evidence="2">
    <location>
        <begin position="179"/>
        <end position="213"/>
    </location>
</feature>
<comment type="caution">
    <text evidence="4">The sequence shown here is derived from an EMBL/GenBank/DDBJ whole genome shotgun (WGS) entry which is preliminary data.</text>
</comment>
<dbReference type="PANTHER" id="PTHR47913">
    <property type="entry name" value="OS01G0167750 PROTEIN"/>
    <property type="match status" value="1"/>
</dbReference>
<keyword evidence="1" id="KW-0677">Repeat</keyword>
<feature type="repeat" description="PPR" evidence="2">
    <location>
        <begin position="491"/>
        <end position="525"/>
    </location>
</feature>
<dbReference type="InterPro" id="IPR011990">
    <property type="entry name" value="TPR-like_helical_dom_sf"/>
</dbReference>
<feature type="repeat" description="PPR" evidence="2">
    <location>
        <begin position="561"/>
        <end position="595"/>
    </location>
</feature>
<sequence length="662" mass="75605">MRMHLRPFFREANLFKGLTLQLQVQLRSYGRHRDPFPTKVSHYLNRANLIDSIRLTLRSNNPNSSLTTLIKHRLLDSFVVTQALRSAPSADSALSLIHALEKSSRFSHTHHTLHALATVLAKSGRCSELKSLINDIRDNRFGTVRFSFMNLMQWHSAARDLDSVMEVWDQYRLESNRVCTESFNIVMALCVQLGKDYEAVGVFRRMIDEGYPPNCRSYSLIIKHLVKSLNLSEAMEVFNLLPSMRIKRTLKQYSVLVEGFIGSKRFDEVRTLVDEMQVDGILPSRGLSLLLQRMQEEGILKEKDQLFGEILPDERVKNVSYSIDGGDEDENEDEDQNMRGSSQSDHVDGIHLKPWLDPRALASALQNWSPDEVAVLEGVNFVWTTRLVCKILRNFKTPEAAWNFFCWVANQPGFTHDIYTVQRMITLLARNGRTELVDRLISKIRMEGMRLPFSTIRLIIDFYGISKNADAALKVFNDDRILCGSISRLNLMLLYSSLLRTLTKCGRNSDALDMLDEMILNGICPDIQTFSGLMHYFSHLGDIKTVQKLFAMVRQSGLEPDAFLYKVLIEGYCKSKRAALAWRLFEDMKNSGLVPDSAIKELLVRSLWKEGRRREAAAVEESCEEINLVLPLALQGHVWTVSSTDITRVYNIYSNCFVSNGA</sequence>
<keyword evidence="5" id="KW-1185">Reference proteome</keyword>
<dbReference type="NCBIfam" id="TIGR00756">
    <property type="entry name" value="PPR"/>
    <property type="match status" value="4"/>
</dbReference>